<dbReference type="InterPro" id="IPR000326">
    <property type="entry name" value="PAP2/HPO"/>
</dbReference>
<accession>A0A2A4XCB9</accession>
<dbReference type="InterPro" id="IPR036938">
    <property type="entry name" value="PAP2/HPO_sf"/>
</dbReference>
<dbReference type="Pfam" id="PF01569">
    <property type="entry name" value="PAP2"/>
    <property type="match status" value="1"/>
</dbReference>
<evidence type="ECO:0000256" key="1">
    <source>
        <dbReference type="SAM" id="SignalP"/>
    </source>
</evidence>
<evidence type="ECO:0000313" key="4">
    <source>
        <dbReference type="Proteomes" id="UP000218767"/>
    </source>
</evidence>
<dbReference type="SUPFAM" id="SSF48317">
    <property type="entry name" value="Acid phosphatase/Vanadium-dependent haloperoxidase"/>
    <property type="match status" value="1"/>
</dbReference>
<reference evidence="4" key="1">
    <citation type="submission" date="2017-08" db="EMBL/GenBank/DDBJ databases">
        <title>A dynamic microbial community with high functional redundancy inhabits the cold, oxic subseafloor aquifer.</title>
        <authorList>
            <person name="Tully B.J."/>
            <person name="Wheat C.G."/>
            <person name="Glazer B.T."/>
            <person name="Huber J.A."/>
        </authorList>
    </citation>
    <scope>NUCLEOTIDE SEQUENCE [LARGE SCALE GENOMIC DNA]</scope>
</reference>
<protein>
    <recommendedName>
        <fullName evidence="2">Phosphatidic acid phosphatase type 2/haloperoxidase domain-containing protein</fullName>
    </recommendedName>
</protein>
<evidence type="ECO:0000313" key="3">
    <source>
        <dbReference type="EMBL" id="PCI79695.1"/>
    </source>
</evidence>
<sequence length="259" mass="28393">MSLFSLLLVVLLSTGCASNSTSRAGWSDVRQAASEAFMDRSTWLPLVAAGVFAMNDYDEQVTEWASEKTPLFGSTKRADDGSDRLSQLSHVTLAVSAMPSISSLKEDGMWKSATATFKRLRPALGAHLVNIAFTQTSKDHINRERPDGEGSESFPSGHTSYSVVSAIQASNLIDRMDIPQATKRNLRLANYSVAGLSAWARLEANRHYPSDVLTSFAVGNFAAGFVNRLLEKKMNDRNELLFLDTNGNTGIRLTYAYAW</sequence>
<evidence type="ECO:0000259" key="2">
    <source>
        <dbReference type="Pfam" id="PF01569"/>
    </source>
</evidence>
<dbReference type="Gene3D" id="1.20.144.10">
    <property type="entry name" value="Phosphatidic acid phosphatase type 2/haloperoxidase"/>
    <property type="match status" value="1"/>
</dbReference>
<gene>
    <name evidence="3" type="ORF">COB20_04345</name>
</gene>
<feature type="domain" description="Phosphatidic acid phosphatase type 2/haloperoxidase" evidence="2">
    <location>
        <begin position="116"/>
        <end position="233"/>
    </location>
</feature>
<dbReference type="AlphaFoldDB" id="A0A2A4XCB9"/>
<dbReference type="EMBL" id="NVUL01000015">
    <property type="protein sequence ID" value="PCI79695.1"/>
    <property type="molecule type" value="Genomic_DNA"/>
</dbReference>
<name>A0A2A4XCB9_9GAMM</name>
<keyword evidence="1" id="KW-0732">Signal</keyword>
<dbReference type="Proteomes" id="UP000218767">
    <property type="component" value="Unassembled WGS sequence"/>
</dbReference>
<proteinExistence type="predicted"/>
<feature type="signal peptide" evidence="1">
    <location>
        <begin position="1"/>
        <end position="19"/>
    </location>
</feature>
<feature type="chain" id="PRO_5012381892" description="Phosphatidic acid phosphatase type 2/haloperoxidase domain-containing protein" evidence="1">
    <location>
        <begin position="20"/>
        <end position="259"/>
    </location>
</feature>
<comment type="caution">
    <text evidence="3">The sequence shown here is derived from an EMBL/GenBank/DDBJ whole genome shotgun (WGS) entry which is preliminary data.</text>
</comment>
<organism evidence="3 4">
    <name type="scientific">SAR86 cluster bacterium</name>
    <dbReference type="NCBI Taxonomy" id="2030880"/>
    <lineage>
        <taxon>Bacteria</taxon>
        <taxon>Pseudomonadati</taxon>
        <taxon>Pseudomonadota</taxon>
        <taxon>Gammaproteobacteria</taxon>
        <taxon>SAR86 cluster</taxon>
    </lineage>
</organism>